<dbReference type="SUPFAM" id="SSF48726">
    <property type="entry name" value="Immunoglobulin"/>
    <property type="match status" value="1"/>
</dbReference>
<keyword evidence="2" id="KW-0732">Signal</keyword>
<name>A0AAE0VZR7_9BIVA</name>
<protein>
    <submittedName>
        <fullName evidence="3">Uncharacterized protein</fullName>
    </submittedName>
</protein>
<feature type="signal peptide" evidence="2">
    <location>
        <begin position="1"/>
        <end position="27"/>
    </location>
</feature>
<dbReference type="EMBL" id="JAEAOA010000155">
    <property type="protein sequence ID" value="KAK3596161.1"/>
    <property type="molecule type" value="Genomic_DNA"/>
</dbReference>
<feature type="chain" id="PRO_5042130285" evidence="2">
    <location>
        <begin position="28"/>
        <end position="206"/>
    </location>
</feature>
<dbReference type="AlphaFoldDB" id="A0AAE0VZR7"/>
<gene>
    <name evidence="3" type="ORF">CHS0354_001637</name>
</gene>
<dbReference type="InterPro" id="IPR013783">
    <property type="entry name" value="Ig-like_fold"/>
</dbReference>
<reference evidence="3" key="1">
    <citation type="journal article" date="2021" name="Genome Biol. Evol.">
        <title>A High-Quality Reference Genome for a Parasitic Bivalve with Doubly Uniparental Inheritance (Bivalvia: Unionida).</title>
        <authorList>
            <person name="Smith C.H."/>
        </authorList>
    </citation>
    <scope>NUCLEOTIDE SEQUENCE</scope>
    <source>
        <strain evidence="3">CHS0354</strain>
    </source>
</reference>
<evidence type="ECO:0000313" key="3">
    <source>
        <dbReference type="EMBL" id="KAK3596161.1"/>
    </source>
</evidence>
<keyword evidence="1" id="KW-1133">Transmembrane helix</keyword>
<keyword evidence="1" id="KW-0812">Transmembrane</keyword>
<dbReference type="InterPro" id="IPR036179">
    <property type="entry name" value="Ig-like_dom_sf"/>
</dbReference>
<sequence length="206" mass="23220">MVRCRNRFLPSIVHTLTWIISLSTVQGLDCYVPKEPFSFTGDIIQSVTLMWNCTLMSNESTPSVLWSKDDTCIAKVINGIFKPCENYIGRVEIFGTFGITLHNISRNDSGFYTIVTILHSTLREGLRCQSIYLLVLMQHETKNQPWEGGLNKLDIGLLCGLVTVTIIGFALGLSCFIRRRPDANETGNEGIYTEQMEMLQFPTGKE</sequence>
<comment type="caution">
    <text evidence="3">The sequence shown here is derived from an EMBL/GenBank/DDBJ whole genome shotgun (WGS) entry which is preliminary data.</text>
</comment>
<feature type="transmembrane region" description="Helical" evidence="1">
    <location>
        <begin position="155"/>
        <end position="177"/>
    </location>
</feature>
<evidence type="ECO:0000313" key="4">
    <source>
        <dbReference type="Proteomes" id="UP001195483"/>
    </source>
</evidence>
<organism evidence="3 4">
    <name type="scientific">Potamilus streckersoni</name>
    <dbReference type="NCBI Taxonomy" id="2493646"/>
    <lineage>
        <taxon>Eukaryota</taxon>
        <taxon>Metazoa</taxon>
        <taxon>Spiralia</taxon>
        <taxon>Lophotrochozoa</taxon>
        <taxon>Mollusca</taxon>
        <taxon>Bivalvia</taxon>
        <taxon>Autobranchia</taxon>
        <taxon>Heteroconchia</taxon>
        <taxon>Palaeoheterodonta</taxon>
        <taxon>Unionida</taxon>
        <taxon>Unionoidea</taxon>
        <taxon>Unionidae</taxon>
        <taxon>Ambleminae</taxon>
        <taxon>Lampsilini</taxon>
        <taxon>Potamilus</taxon>
    </lineage>
</organism>
<evidence type="ECO:0000256" key="1">
    <source>
        <dbReference type="SAM" id="Phobius"/>
    </source>
</evidence>
<reference evidence="3" key="2">
    <citation type="journal article" date="2021" name="Genome Biol. Evol.">
        <title>Developing a high-quality reference genome for a parasitic bivalve with doubly uniparental inheritance (Bivalvia: Unionida).</title>
        <authorList>
            <person name="Smith C.H."/>
        </authorList>
    </citation>
    <scope>NUCLEOTIDE SEQUENCE</scope>
    <source>
        <strain evidence="3">CHS0354</strain>
        <tissue evidence="3">Mantle</tissue>
    </source>
</reference>
<accession>A0AAE0VZR7</accession>
<reference evidence="3" key="3">
    <citation type="submission" date="2023-05" db="EMBL/GenBank/DDBJ databases">
        <authorList>
            <person name="Smith C.H."/>
        </authorList>
    </citation>
    <scope>NUCLEOTIDE SEQUENCE</scope>
    <source>
        <strain evidence="3">CHS0354</strain>
        <tissue evidence="3">Mantle</tissue>
    </source>
</reference>
<dbReference type="Proteomes" id="UP001195483">
    <property type="component" value="Unassembled WGS sequence"/>
</dbReference>
<proteinExistence type="predicted"/>
<evidence type="ECO:0000256" key="2">
    <source>
        <dbReference type="SAM" id="SignalP"/>
    </source>
</evidence>
<dbReference type="Gene3D" id="2.60.40.10">
    <property type="entry name" value="Immunoglobulins"/>
    <property type="match status" value="1"/>
</dbReference>
<keyword evidence="1" id="KW-0472">Membrane</keyword>
<keyword evidence="4" id="KW-1185">Reference proteome</keyword>